<proteinExistence type="predicted"/>
<gene>
    <name evidence="1" type="ORF">D5086_008082</name>
</gene>
<keyword evidence="2" id="KW-1185">Reference proteome</keyword>
<accession>A0ACC4CFZ8</accession>
<dbReference type="EMBL" id="RCHU02000004">
    <property type="protein sequence ID" value="KAL3596445.1"/>
    <property type="molecule type" value="Genomic_DNA"/>
</dbReference>
<reference evidence="1 2" key="1">
    <citation type="journal article" date="2024" name="Plant Biotechnol. J.">
        <title>Genome and CRISPR/Cas9 system of a widespread forest tree (Populus alba) in the world.</title>
        <authorList>
            <person name="Liu Y.J."/>
            <person name="Jiang P.F."/>
            <person name="Han X.M."/>
            <person name="Li X.Y."/>
            <person name="Wang H.M."/>
            <person name="Wang Y.J."/>
            <person name="Wang X.X."/>
            <person name="Zeng Q.Y."/>
        </authorList>
    </citation>
    <scope>NUCLEOTIDE SEQUENCE [LARGE SCALE GENOMIC DNA]</scope>
    <source>
        <strain evidence="2">cv. PAL-ZL1</strain>
    </source>
</reference>
<sequence length="106" mass="11262">MRRKWQCGMEALSLHSNSSPLVTFQIQSPTRKSLTLNAEKNSISNKKSGGVHFLVPENARGEGALFGDAKWRKSWLGSGFLSGCHSGSGGGRTEEGPRSGGGGHGY</sequence>
<dbReference type="Proteomes" id="UP000309997">
    <property type="component" value="Unassembled WGS sequence"/>
</dbReference>
<evidence type="ECO:0000313" key="2">
    <source>
        <dbReference type="Proteomes" id="UP000309997"/>
    </source>
</evidence>
<name>A0ACC4CFZ8_POPAL</name>
<organism evidence="1 2">
    <name type="scientific">Populus alba</name>
    <name type="common">White poplar</name>
    <dbReference type="NCBI Taxonomy" id="43335"/>
    <lineage>
        <taxon>Eukaryota</taxon>
        <taxon>Viridiplantae</taxon>
        <taxon>Streptophyta</taxon>
        <taxon>Embryophyta</taxon>
        <taxon>Tracheophyta</taxon>
        <taxon>Spermatophyta</taxon>
        <taxon>Magnoliopsida</taxon>
        <taxon>eudicotyledons</taxon>
        <taxon>Gunneridae</taxon>
        <taxon>Pentapetalae</taxon>
        <taxon>rosids</taxon>
        <taxon>fabids</taxon>
        <taxon>Malpighiales</taxon>
        <taxon>Salicaceae</taxon>
        <taxon>Saliceae</taxon>
        <taxon>Populus</taxon>
    </lineage>
</organism>
<evidence type="ECO:0000313" key="1">
    <source>
        <dbReference type="EMBL" id="KAL3596445.1"/>
    </source>
</evidence>
<protein>
    <submittedName>
        <fullName evidence="1">Uncharacterized protein</fullName>
    </submittedName>
</protein>
<comment type="caution">
    <text evidence="1">The sequence shown here is derived from an EMBL/GenBank/DDBJ whole genome shotgun (WGS) entry which is preliminary data.</text>
</comment>